<dbReference type="GO" id="GO:0006368">
    <property type="term" value="P:transcription elongation by RNA polymerase II"/>
    <property type="evidence" value="ECO:0007669"/>
    <property type="project" value="InterPro"/>
</dbReference>
<proteinExistence type="inferred from homology"/>
<dbReference type="AlphaFoldDB" id="A0A2K1KGE1"/>
<evidence type="ECO:0000259" key="7">
    <source>
        <dbReference type="Pfam" id="PF05179"/>
    </source>
</evidence>
<dbReference type="Gramene" id="Pp3c6_19770V3.2">
    <property type="protein sequence ID" value="Pp3c6_19770V3.2"/>
    <property type="gene ID" value="Pp3c6_19770"/>
</dbReference>
<dbReference type="PaxDb" id="3218-PP1S14_240V6.1"/>
<evidence type="ECO:0008006" key="12">
    <source>
        <dbReference type="Google" id="ProtNLM"/>
    </source>
</evidence>
<dbReference type="GO" id="GO:0000993">
    <property type="term" value="F:RNA polymerase II complex binding"/>
    <property type="evidence" value="ECO:0000318"/>
    <property type="project" value="GO_Central"/>
</dbReference>
<accession>A0A2K1KGE1</accession>
<evidence type="ECO:0000256" key="5">
    <source>
        <dbReference type="ARBA" id="ARBA00023242"/>
    </source>
</evidence>
<keyword evidence="4" id="KW-0804">Transcription</keyword>
<feature type="compositionally biased region" description="Basic and acidic residues" evidence="6">
    <location>
        <begin position="211"/>
        <end position="220"/>
    </location>
</feature>
<dbReference type="FunCoup" id="A0A2K1KGE1">
    <property type="interactions" value="4136"/>
</dbReference>
<dbReference type="Gramene" id="Pp3c6_19770V3.1">
    <property type="protein sequence ID" value="Pp3c6_19770V3.1"/>
    <property type="gene ID" value="Pp3c6_19770"/>
</dbReference>
<dbReference type="EMBL" id="ABEU02000006">
    <property type="protein sequence ID" value="PNR52835.1"/>
    <property type="molecule type" value="Genomic_DNA"/>
</dbReference>
<gene>
    <name evidence="10" type="primary">LOC112283482</name>
    <name evidence="9" type="ORF">PHYPA_009210</name>
</gene>
<dbReference type="Pfam" id="PF16050">
    <property type="entry name" value="CDC73_N"/>
    <property type="match status" value="1"/>
</dbReference>
<evidence type="ECO:0000313" key="9">
    <source>
        <dbReference type="EMBL" id="PNR52835.1"/>
    </source>
</evidence>
<evidence type="ECO:0000256" key="6">
    <source>
        <dbReference type="SAM" id="MobiDB-lite"/>
    </source>
</evidence>
<evidence type="ECO:0000256" key="4">
    <source>
        <dbReference type="ARBA" id="ARBA00023163"/>
    </source>
</evidence>
<dbReference type="Proteomes" id="UP000006727">
    <property type="component" value="Chromosome 6"/>
</dbReference>
<evidence type="ECO:0000256" key="2">
    <source>
        <dbReference type="ARBA" id="ARBA00010427"/>
    </source>
</evidence>
<dbReference type="EnsemblPlants" id="Pp3c6_19770V3.1">
    <property type="protein sequence ID" value="Pp3c6_19770V3.1"/>
    <property type="gene ID" value="Pp3c6_19770"/>
</dbReference>
<feature type="domain" description="Paf1 complex subunit Cdc73 N-terminal" evidence="8">
    <location>
        <begin position="2"/>
        <end position="128"/>
    </location>
</feature>
<dbReference type="InterPro" id="IPR032041">
    <property type="entry name" value="Cdc73_N"/>
</dbReference>
<feature type="region of interest" description="Disordered" evidence="6">
    <location>
        <begin position="259"/>
        <end position="304"/>
    </location>
</feature>
<keyword evidence="11" id="KW-1185">Reference proteome</keyword>
<dbReference type="RefSeq" id="XP_073390790.1">
    <property type="nucleotide sequence ID" value="XM_073534689.1"/>
</dbReference>
<dbReference type="PANTHER" id="PTHR12466:SF8">
    <property type="entry name" value="PARAFIBROMIN"/>
    <property type="match status" value="1"/>
</dbReference>
<feature type="region of interest" description="Disordered" evidence="6">
    <location>
        <begin position="211"/>
        <end position="232"/>
    </location>
</feature>
<dbReference type="KEGG" id="ppp:112283482"/>
<comment type="similarity">
    <text evidence="2">Belongs to the CDC73 family.</text>
</comment>
<dbReference type="GO" id="GO:0016593">
    <property type="term" value="C:Cdc73/Paf1 complex"/>
    <property type="evidence" value="ECO:0000318"/>
    <property type="project" value="GO_Central"/>
</dbReference>
<dbReference type="Pfam" id="PF05179">
    <property type="entry name" value="CDC73_C"/>
    <property type="match status" value="1"/>
</dbReference>
<keyword evidence="3" id="KW-0805">Transcription regulation</keyword>
<feature type="domain" description="Cell division control protein 73 C-terminal" evidence="7">
    <location>
        <begin position="303"/>
        <end position="454"/>
    </location>
</feature>
<dbReference type="InterPro" id="IPR007852">
    <property type="entry name" value="Cdc73/Parafibromin"/>
</dbReference>
<dbReference type="STRING" id="3218.A0A2K1KGE1"/>
<dbReference type="FunFam" id="3.40.50.11990:FF:000002">
    <property type="entry name" value="protein CDC73 homolog"/>
    <property type="match status" value="1"/>
</dbReference>
<dbReference type="InterPro" id="IPR031336">
    <property type="entry name" value="CDC73_C"/>
</dbReference>
<dbReference type="EnsemblPlants" id="Pp3c6_19770V3.2">
    <property type="protein sequence ID" value="Pp3c6_19770V3.2"/>
    <property type="gene ID" value="Pp3c6_19770"/>
</dbReference>
<sequence>MDPLSVLRDYTIRGELDQVKLVGDVYNFGDDYSFRKNIETAYRSKQGGFYTLDSLVFFVKNIHMKHTDYMNAARAAKLQFATFTDRKPLLDYLEGRVATNDAIELLPPTAAPASINEWAGGKHAHDEEPEVVGVDDVDHHAAKKFRAQPWEGQNVMETQFCDDGASVINIIREREWPVRDRETILLCHNKSFESVLSSLLTKRDDDKKIPDVDVRKDLGKGPDGLMPAPNSANRYANVEEKRFWKEHLGTDVAEELGINPSQSYISDSKKKDAARMKPDSKASQRPPHHPHHRPNVKTKPDGPPIIIVPSASQTLLNTFNVKEFLEDGVYVSPEVKVKGMAKKVDIVFVQRKMGRERPVPYEVRDKVQGLTSKDWERVVAIFVLGKDWQFKGWPFSDRVEIFNKFMGVFLRFEDDSVESAKQVMQWNVKIINLSKHKRHQDKTAVLNFWQGLDSYIQSRKLNLLY</sequence>
<evidence type="ECO:0000256" key="1">
    <source>
        <dbReference type="ARBA" id="ARBA00004123"/>
    </source>
</evidence>
<dbReference type="GeneID" id="112283482"/>
<comment type="subcellular location">
    <subcellularLocation>
        <location evidence="1">Nucleus</location>
    </subcellularLocation>
</comment>
<name>A0A2K1KGE1_PHYPA</name>
<dbReference type="RefSeq" id="XP_024377942.1">
    <property type="nucleotide sequence ID" value="XM_024522174.2"/>
</dbReference>
<evidence type="ECO:0000259" key="8">
    <source>
        <dbReference type="Pfam" id="PF16050"/>
    </source>
</evidence>
<reference evidence="9 11" key="1">
    <citation type="journal article" date="2008" name="Science">
        <title>The Physcomitrella genome reveals evolutionary insights into the conquest of land by plants.</title>
        <authorList>
            <person name="Rensing S."/>
            <person name="Lang D."/>
            <person name="Zimmer A."/>
            <person name="Terry A."/>
            <person name="Salamov A."/>
            <person name="Shapiro H."/>
            <person name="Nishiyama T."/>
            <person name="Perroud P.-F."/>
            <person name="Lindquist E."/>
            <person name="Kamisugi Y."/>
            <person name="Tanahashi T."/>
            <person name="Sakakibara K."/>
            <person name="Fujita T."/>
            <person name="Oishi K."/>
            <person name="Shin-I T."/>
            <person name="Kuroki Y."/>
            <person name="Toyoda A."/>
            <person name="Suzuki Y."/>
            <person name="Hashimoto A."/>
            <person name="Yamaguchi K."/>
            <person name="Sugano A."/>
            <person name="Kohara Y."/>
            <person name="Fujiyama A."/>
            <person name="Anterola A."/>
            <person name="Aoki S."/>
            <person name="Ashton N."/>
            <person name="Barbazuk W.B."/>
            <person name="Barker E."/>
            <person name="Bennetzen J."/>
            <person name="Bezanilla M."/>
            <person name="Blankenship R."/>
            <person name="Cho S.H."/>
            <person name="Dutcher S."/>
            <person name="Estelle M."/>
            <person name="Fawcett J.A."/>
            <person name="Gundlach H."/>
            <person name="Hanada K."/>
            <person name="Heyl A."/>
            <person name="Hicks K.A."/>
            <person name="Hugh J."/>
            <person name="Lohr M."/>
            <person name="Mayer K."/>
            <person name="Melkozernov A."/>
            <person name="Murata T."/>
            <person name="Nelson D."/>
            <person name="Pils B."/>
            <person name="Prigge M."/>
            <person name="Reiss B."/>
            <person name="Renner T."/>
            <person name="Rombauts S."/>
            <person name="Rushton P."/>
            <person name="Sanderfoot A."/>
            <person name="Schween G."/>
            <person name="Shiu S.-H."/>
            <person name="Stueber K."/>
            <person name="Theodoulou F.L."/>
            <person name="Tu H."/>
            <person name="Van de Peer Y."/>
            <person name="Verrier P.J."/>
            <person name="Waters E."/>
            <person name="Wood A."/>
            <person name="Yang L."/>
            <person name="Cove D."/>
            <person name="Cuming A."/>
            <person name="Hasebe M."/>
            <person name="Lucas S."/>
            <person name="Mishler D.B."/>
            <person name="Reski R."/>
            <person name="Grigoriev I."/>
            <person name="Quatrano R.S."/>
            <person name="Boore J.L."/>
        </authorList>
    </citation>
    <scope>NUCLEOTIDE SEQUENCE [LARGE SCALE GENOMIC DNA]</scope>
    <source>
        <strain evidence="10 11">cv. Gransden 2004</strain>
    </source>
</reference>
<reference evidence="10" key="3">
    <citation type="submission" date="2020-12" db="UniProtKB">
        <authorList>
            <consortium name="EnsemblPlants"/>
        </authorList>
    </citation>
    <scope>IDENTIFICATION</scope>
</reference>
<feature type="compositionally biased region" description="Basic and acidic residues" evidence="6">
    <location>
        <begin position="267"/>
        <end position="282"/>
    </location>
</feature>
<organism evidence="9">
    <name type="scientific">Physcomitrium patens</name>
    <name type="common">Spreading-leaved earth moss</name>
    <name type="synonym">Physcomitrella patens</name>
    <dbReference type="NCBI Taxonomy" id="3218"/>
    <lineage>
        <taxon>Eukaryota</taxon>
        <taxon>Viridiplantae</taxon>
        <taxon>Streptophyta</taxon>
        <taxon>Embryophyta</taxon>
        <taxon>Bryophyta</taxon>
        <taxon>Bryophytina</taxon>
        <taxon>Bryopsida</taxon>
        <taxon>Funariidae</taxon>
        <taxon>Funariales</taxon>
        <taxon>Funariaceae</taxon>
        <taxon>Physcomitrium</taxon>
    </lineage>
</organism>
<dbReference type="PANTHER" id="PTHR12466">
    <property type="entry name" value="CDC73 DOMAIN PROTEIN"/>
    <property type="match status" value="1"/>
</dbReference>
<evidence type="ECO:0000256" key="3">
    <source>
        <dbReference type="ARBA" id="ARBA00023015"/>
    </source>
</evidence>
<keyword evidence="5" id="KW-0539">Nucleus</keyword>
<reference evidence="9 11" key="2">
    <citation type="journal article" date="2018" name="Plant J.">
        <title>The Physcomitrella patens chromosome-scale assembly reveals moss genome structure and evolution.</title>
        <authorList>
            <person name="Lang D."/>
            <person name="Ullrich K.K."/>
            <person name="Murat F."/>
            <person name="Fuchs J."/>
            <person name="Jenkins J."/>
            <person name="Haas F.B."/>
            <person name="Piednoel M."/>
            <person name="Gundlach H."/>
            <person name="Van Bel M."/>
            <person name="Meyberg R."/>
            <person name="Vives C."/>
            <person name="Morata J."/>
            <person name="Symeonidi A."/>
            <person name="Hiss M."/>
            <person name="Muchero W."/>
            <person name="Kamisugi Y."/>
            <person name="Saleh O."/>
            <person name="Blanc G."/>
            <person name="Decker E.L."/>
            <person name="van Gessel N."/>
            <person name="Grimwood J."/>
            <person name="Hayes R.D."/>
            <person name="Graham S.W."/>
            <person name="Gunter L.E."/>
            <person name="McDaniel S.F."/>
            <person name="Hoernstein S.N.W."/>
            <person name="Larsson A."/>
            <person name="Li F.W."/>
            <person name="Perroud P.F."/>
            <person name="Phillips J."/>
            <person name="Ranjan P."/>
            <person name="Rokshar D.S."/>
            <person name="Rothfels C.J."/>
            <person name="Schneider L."/>
            <person name="Shu S."/>
            <person name="Stevenson D.W."/>
            <person name="Thummler F."/>
            <person name="Tillich M."/>
            <person name="Villarreal Aguilar J.C."/>
            <person name="Widiez T."/>
            <person name="Wong G.K."/>
            <person name="Wymore A."/>
            <person name="Zhang Y."/>
            <person name="Zimmer A.D."/>
            <person name="Quatrano R.S."/>
            <person name="Mayer K.F.X."/>
            <person name="Goodstein D."/>
            <person name="Casacuberta J.M."/>
            <person name="Vandepoele K."/>
            <person name="Reski R."/>
            <person name="Cuming A.C."/>
            <person name="Tuskan G.A."/>
            <person name="Maumus F."/>
            <person name="Salse J."/>
            <person name="Schmutz J."/>
            <person name="Rensing S.A."/>
        </authorList>
    </citation>
    <scope>NUCLEOTIDE SEQUENCE [LARGE SCALE GENOMIC DNA]</scope>
    <source>
        <strain evidence="10 11">cv. Gransden 2004</strain>
    </source>
</reference>
<dbReference type="InterPro" id="IPR038103">
    <property type="entry name" value="CDC73_C_sf"/>
</dbReference>
<dbReference type="OMA" id="HVKWAEL"/>
<dbReference type="Gene3D" id="3.40.50.11990">
    <property type="entry name" value="RNA polymerase II accessory factor, Cdc73 C-terminal domain"/>
    <property type="match status" value="1"/>
</dbReference>
<evidence type="ECO:0000313" key="10">
    <source>
        <dbReference type="EnsemblPlants" id="Pp3c6_19770V3.1"/>
    </source>
</evidence>
<protein>
    <recommendedName>
        <fullName evidence="12">PHP</fullName>
    </recommendedName>
</protein>
<dbReference type="GO" id="GO:0032968">
    <property type="term" value="P:positive regulation of transcription elongation by RNA polymerase II"/>
    <property type="evidence" value="ECO:0000318"/>
    <property type="project" value="GO_Central"/>
</dbReference>
<dbReference type="GO" id="GO:0010228">
    <property type="term" value="P:vegetative to reproductive phase transition of meristem"/>
    <property type="evidence" value="ECO:0007669"/>
    <property type="project" value="EnsemblPlants"/>
</dbReference>
<dbReference type="OrthoDB" id="2186602at2759"/>
<evidence type="ECO:0000313" key="11">
    <source>
        <dbReference type="Proteomes" id="UP000006727"/>
    </source>
</evidence>
<feature type="compositionally biased region" description="Basic residues" evidence="6">
    <location>
        <begin position="286"/>
        <end position="296"/>
    </location>
</feature>